<dbReference type="InterPro" id="IPR028938">
    <property type="entry name" value="Rsf1-like"/>
</dbReference>
<dbReference type="eggNOG" id="KOG1472">
    <property type="taxonomic scope" value="Eukaryota"/>
</dbReference>
<dbReference type="STRING" id="1097556.R4X9A2"/>
<dbReference type="PANTHER" id="PTHR14296">
    <property type="entry name" value="REMODELING AND SPACING FACTOR 1"/>
    <property type="match status" value="1"/>
</dbReference>
<proteinExistence type="predicted"/>
<evidence type="ECO:0000313" key="3">
    <source>
        <dbReference type="Proteomes" id="UP000013776"/>
    </source>
</evidence>
<feature type="region of interest" description="Disordered" evidence="1">
    <location>
        <begin position="531"/>
        <end position="553"/>
    </location>
</feature>
<feature type="compositionally biased region" description="Basic and acidic residues" evidence="1">
    <location>
        <begin position="356"/>
        <end position="369"/>
    </location>
</feature>
<name>R4X9A2_TAPDE</name>
<organism evidence="2 3">
    <name type="scientific">Taphrina deformans (strain PYCC 5710 / ATCC 11124 / CBS 356.35 / IMI 108563 / JCM 9778 / NBRC 8474)</name>
    <name type="common">Peach leaf curl fungus</name>
    <name type="synonym">Lalaria deformans</name>
    <dbReference type="NCBI Taxonomy" id="1097556"/>
    <lineage>
        <taxon>Eukaryota</taxon>
        <taxon>Fungi</taxon>
        <taxon>Dikarya</taxon>
        <taxon>Ascomycota</taxon>
        <taxon>Taphrinomycotina</taxon>
        <taxon>Taphrinomycetes</taxon>
        <taxon>Taphrinales</taxon>
        <taxon>Taphrinaceae</taxon>
        <taxon>Taphrina</taxon>
    </lineage>
</organism>
<sequence>MRATVWNEWQFSALCEFVTLFGEALRITEIDLLKFENELANESEDGPYLREVRLSLIKSLSSNRTINIENMDDFIRRQYTYRRVIPNPLLLVERVWKESFPDAVLDDDQESDNSDLGDVEEVEQQTVVNWLDLSIPQRVRVLHDLCEWQLQSDKFRERIGANTEMQMSQWRVLPVGQDSQNQLYYLLSDGRLYRCDHPAVHFGQTTTNKKRKRGKLQSMNNEQFRDHWTCIAANYDEWQSIVKDLDSDNSSQEEELLEYLVHTALPYVEEIENERLAKLARLKAKEEKIEADRIKEMLRQELLSTRKRSSRIATMDGKREAERLRHEEFLRVQELEKRAHQLAQQQERNVQVVPHKTREARARERELREFVLSQQNSPLPAGKSISGPECSDTPQSASNRPIETVLADSSSSSVEKSGPNLNVDTNQEKPVKINRADNGGVVHDHPATSPPRQQMVVAAEDTAWIDRQASHMTQGIPLNHELISDAVKTDAEPKEQSNGLDEASNQVLINSEDAAWVNRQADEMSRGVPFAHDHVSTTPQVHADDATFAGTRA</sequence>
<dbReference type="Proteomes" id="UP000013776">
    <property type="component" value="Unassembled WGS sequence"/>
</dbReference>
<dbReference type="EMBL" id="CAHR02000075">
    <property type="protein sequence ID" value="CCG82265.1"/>
    <property type="molecule type" value="Genomic_DNA"/>
</dbReference>
<accession>R4X9A2</accession>
<dbReference type="GO" id="GO:0006355">
    <property type="term" value="P:regulation of DNA-templated transcription"/>
    <property type="evidence" value="ECO:0007669"/>
    <property type="project" value="InterPro"/>
</dbReference>
<dbReference type="GO" id="GO:0031213">
    <property type="term" value="C:RSF complex"/>
    <property type="evidence" value="ECO:0007669"/>
    <property type="project" value="InterPro"/>
</dbReference>
<evidence type="ECO:0000313" key="2">
    <source>
        <dbReference type="EMBL" id="CCG82265.1"/>
    </source>
</evidence>
<dbReference type="VEuPathDB" id="FungiDB:TAPDE_002276"/>
<feature type="region of interest" description="Disordered" evidence="1">
    <location>
        <begin position="342"/>
        <end position="426"/>
    </location>
</feature>
<dbReference type="PANTHER" id="PTHR14296:SF3">
    <property type="entry name" value="DIKAR, ISOFORM F"/>
    <property type="match status" value="1"/>
</dbReference>
<reference evidence="2 3" key="1">
    <citation type="journal article" date="2013" name="MBio">
        <title>Genome sequencing of the plant pathogen Taphrina deformans, the causal agent of peach leaf curl.</title>
        <authorList>
            <person name="Cisse O.H."/>
            <person name="Almeida J.M.G.C.F."/>
            <person name="Fonseca A."/>
            <person name="Kumar A.A."/>
            <person name="Salojaervi J."/>
            <person name="Overmyer K."/>
            <person name="Hauser P.M."/>
            <person name="Pagni M."/>
        </authorList>
    </citation>
    <scope>NUCLEOTIDE SEQUENCE [LARGE SCALE GENOMIC DNA]</scope>
    <source>
        <strain evidence="3">PYCC 5710 / ATCC 11124 / CBS 356.35 / IMI 108563 / JCM 9778 / NBRC 8474</strain>
    </source>
</reference>
<keyword evidence="3" id="KW-1185">Reference proteome</keyword>
<protein>
    <submittedName>
        <fullName evidence="2">PHD finger domain protein</fullName>
    </submittedName>
</protein>
<dbReference type="AlphaFoldDB" id="R4X9A2"/>
<dbReference type="OrthoDB" id="303107at2759"/>
<feature type="compositionally biased region" description="Polar residues" evidence="1">
    <location>
        <begin position="392"/>
        <end position="425"/>
    </location>
</feature>
<evidence type="ECO:0000256" key="1">
    <source>
        <dbReference type="SAM" id="MobiDB-lite"/>
    </source>
</evidence>
<gene>
    <name evidence="2" type="ORF">TAPDE_002276</name>
</gene>
<comment type="caution">
    <text evidence="2">The sequence shown here is derived from an EMBL/GenBank/DDBJ whole genome shotgun (WGS) entry which is preliminary data.</text>
</comment>